<protein>
    <submittedName>
        <fullName evidence="9">Sugar transferase</fullName>
    </submittedName>
</protein>
<keyword evidence="3 9" id="KW-0808">Transferase</keyword>
<reference evidence="9 10" key="1">
    <citation type="journal article" date="2020" name="Biotechnol. Biofuels">
        <title>New insights from the biogas microbiome by comprehensive genome-resolved metagenomics of nearly 1600 species originating from multiple anaerobic digesters.</title>
        <authorList>
            <person name="Campanaro S."/>
            <person name="Treu L."/>
            <person name="Rodriguez-R L.M."/>
            <person name="Kovalovszki A."/>
            <person name="Ziels R.M."/>
            <person name="Maus I."/>
            <person name="Zhu X."/>
            <person name="Kougias P.G."/>
            <person name="Basile A."/>
            <person name="Luo G."/>
            <person name="Schluter A."/>
            <person name="Konstantinidis K.T."/>
            <person name="Angelidaki I."/>
        </authorList>
    </citation>
    <scope>NUCLEOTIDE SEQUENCE [LARGE SCALE GENOMIC DNA]</scope>
    <source>
        <strain evidence="9">AS27yjCOA_65</strain>
    </source>
</reference>
<proteinExistence type="inferred from homology"/>
<feature type="transmembrane region" description="Helical" evidence="7">
    <location>
        <begin position="59"/>
        <end position="80"/>
    </location>
</feature>
<dbReference type="NCBIfam" id="TIGR03025">
    <property type="entry name" value="EPS_sugtrans"/>
    <property type="match status" value="1"/>
</dbReference>
<evidence type="ECO:0000256" key="7">
    <source>
        <dbReference type="SAM" id="Phobius"/>
    </source>
</evidence>
<evidence type="ECO:0000256" key="4">
    <source>
        <dbReference type="ARBA" id="ARBA00022692"/>
    </source>
</evidence>
<dbReference type="InterPro" id="IPR003362">
    <property type="entry name" value="Bact_transf"/>
</dbReference>
<organism evidence="9 10">
    <name type="scientific">SAR324 cluster bacterium</name>
    <dbReference type="NCBI Taxonomy" id="2024889"/>
    <lineage>
        <taxon>Bacteria</taxon>
        <taxon>Deltaproteobacteria</taxon>
        <taxon>SAR324 cluster</taxon>
    </lineage>
</organism>
<dbReference type="AlphaFoldDB" id="A0A7X9IKG1"/>
<evidence type="ECO:0000256" key="2">
    <source>
        <dbReference type="ARBA" id="ARBA00006464"/>
    </source>
</evidence>
<feature type="transmembrane region" description="Helical" evidence="7">
    <location>
        <begin position="307"/>
        <end position="338"/>
    </location>
</feature>
<evidence type="ECO:0000256" key="6">
    <source>
        <dbReference type="ARBA" id="ARBA00023136"/>
    </source>
</evidence>
<dbReference type="GO" id="GO:0016780">
    <property type="term" value="F:phosphotransferase activity, for other substituted phosphate groups"/>
    <property type="evidence" value="ECO:0007669"/>
    <property type="project" value="TreeGrafter"/>
</dbReference>
<dbReference type="Pfam" id="PF02397">
    <property type="entry name" value="Bac_transf"/>
    <property type="match status" value="1"/>
</dbReference>
<dbReference type="InterPro" id="IPR017475">
    <property type="entry name" value="EPS_sugar_tfrase"/>
</dbReference>
<keyword evidence="6 7" id="KW-0472">Membrane</keyword>
<dbReference type="Pfam" id="PF13727">
    <property type="entry name" value="CoA_binding_3"/>
    <property type="match status" value="1"/>
</dbReference>
<evidence type="ECO:0000313" key="9">
    <source>
        <dbReference type="EMBL" id="NMC63162.1"/>
    </source>
</evidence>
<keyword evidence="5 7" id="KW-1133">Transmembrane helix</keyword>
<dbReference type="Proteomes" id="UP000524246">
    <property type="component" value="Unassembled WGS sequence"/>
</dbReference>
<accession>A0A7X9IKG1</accession>
<dbReference type="GO" id="GO:0016020">
    <property type="term" value="C:membrane"/>
    <property type="evidence" value="ECO:0007669"/>
    <property type="project" value="UniProtKB-SubCell"/>
</dbReference>
<comment type="similarity">
    <text evidence="2">Belongs to the bacterial sugar transferase family.</text>
</comment>
<evidence type="ECO:0000313" key="10">
    <source>
        <dbReference type="Proteomes" id="UP000524246"/>
    </source>
</evidence>
<evidence type="ECO:0000259" key="8">
    <source>
        <dbReference type="Pfam" id="PF02397"/>
    </source>
</evidence>
<feature type="transmembrane region" description="Helical" evidence="7">
    <location>
        <begin position="12"/>
        <end position="31"/>
    </location>
</feature>
<feature type="transmembrane region" description="Helical" evidence="7">
    <location>
        <begin position="121"/>
        <end position="140"/>
    </location>
</feature>
<dbReference type="PANTHER" id="PTHR30576">
    <property type="entry name" value="COLANIC BIOSYNTHESIS UDP-GLUCOSE LIPID CARRIER TRANSFERASE"/>
    <property type="match status" value="1"/>
</dbReference>
<feature type="transmembrane region" description="Helical" evidence="7">
    <location>
        <begin position="92"/>
        <end position="115"/>
    </location>
</feature>
<gene>
    <name evidence="9" type="ORF">GYA55_08330</name>
</gene>
<evidence type="ECO:0000256" key="5">
    <source>
        <dbReference type="ARBA" id="ARBA00022989"/>
    </source>
</evidence>
<comment type="subcellular location">
    <subcellularLocation>
        <location evidence="1">Membrane</location>
        <topology evidence="1">Multi-pass membrane protein</topology>
    </subcellularLocation>
</comment>
<name>A0A7X9IKG1_9DELT</name>
<dbReference type="EMBL" id="JAAZON010000369">
    <property type="protein sequence ID" value="NMC63162.1"/>
    <property type="molecule type" value="Genomic_DNA"/>
</dbReference>
<feature type="domain" description="Bacterial sugar transferase" evidence="8">
    <location>
        <begin position="302"/>
        <end position="490"/>
    </location>
</feature>
<dbReference type="PANTHER" id="PTHR30576:SF10">
    <property type="entry name" value="SLL5057 PROTEIN"/>
    <property type="match status" value="1"/>
</dbReference>
<sequence length="496" mass="57026">MLKENWRFISRLERIVDGLLIVFAFFLAYYGRTALGFWDFVFDLGLPFEGPDLAPLKDYFIVLVIGLIAYAIALNALGAYSSMRLRSPWQLFRIALMSSLVVFFVLAASLFLLKINLSRSFIGLFCLLVAFGLAFSRMFVLRFLRFWRRRGVNYRNIIICGLGIQARRLAREIAQRPELGVRIRAFASLSQFHSSNEEVEDFRRMIRKHAKLKIVRVIVGLEGLERALRKYSIDEVIFTDVIDCMPQVEAAVHQCSDQGIETTIAADLFSIGLIKSGISYFGGMPLIHFQTPPGDRWELSLKRIFDILISGLLLLILSPLFLIIALAILFSMSAPIIFKQRRMGLNGRIFELYKFRSMRIGAEAEQTELAAQNEMNGPVFKIKDDPRVTNLGRFLRRFSLDELPQLWNVFKGEMSLVGPRPPLPEEVSLYERSDRRRLSMRPGMTCTWQVNGRNDIQNFEEWVRMDLDYIDNWSLWSDFIILFKTIPAVLLGKGAS</sequence>
<evidence type="ECO:0000256" key="1">
    <source>
        <dbReference type="ARBA" id="ARBA00004141"/>
    </source>
</evidence>
<dbReference type="Gene3D" id="3.40.50.720">
    <property type="entry name" value="NAD(P)-binding Rossmann-like Domain"/>
    <property type="match status" value="1"/>
</dbReference>
<comment type="caution">
    <text evidence="9">The sequence shown here is derived from an EMBL/GenBank/DDBJ whole genome shotgun (WGS) entry which is preliminary data.</text>
</comment>
<keyword evidence="4 7" id="KW-0812">Transmembrane</keyword>
<evidence type="ECO:0000256" key="3">
    <source>
        <dbReference type="ARBA" id="ARBA00022679"/>
    </source>
</evidence>